<dbReference type="RefSeq" id="WP_002816647.1">
    <property type="nucleotide sequence ID" value="NZ_CP027431.1"/>
</dbReference>
<name>A0A483B4K4_OENOE</name>
<dbReference type="EMBL" id="MLOK01000009">
    <property type="protein sequence ID" value="OIM22164.1"/>
    <property type="molecule type" value="Genomic_DNA"/>
</dbReference>
<evidence type="ECO:0000313" key="4">
    <source>
        <dbReference type="Proteomes" id="UP000294726"/>
    </source>
</evidence>
<evidence type="ECO:0000313" key="3">
    <source>
        <dbReference type="Proteomes" id="UP000181728"/>
    </source>
</evidence>
<dbReference type="Proteomes" id="UP000294726">
    <property type="component" value="Chromosome"/>
</dbReference>
<accession>A0A483B4K4</accession>
<reference evidence="2 4" key="2">
    <citation type="submission" date="2018-08" db="EMBL/GenBank/DDBJ databases">
        <authorList>
            <person name="Lorentzen P. G. S. M."/>
        </authorList>
    </citation>
    <scope>NUCLEOTIDE SEQUENCE [LARGE SCALE GENOMIC DNA]</scope>
    <source>
        <strain evidence="2 4">CRBO_1381</strain>
    </source>
</reference>
<reference evidence="1 3" key="1">
    <citation type="journal article" date="2016" name="BMC Genomics">
        <title>Consensus pan-genome assembly of the specialised wine bacterium Oenococcus oeni.</title>
        <authorList>
            <person name="Sternes P.R."/>
            <person name="Borneman A.R."/>
        </authorList>
    </citation>
    <scope>NUCLEOTIDE SEQUENCE [LARGE SCALE GENOMIC DNA]</scope>
    <source>
        <strain evidence="1 3">AWRIB661</strain>
    </source>
</reference>
<proteinExistence type="predicted"/>
<protein>
    <submittedName>
        <fullName evidence="1">Uncharacterized protein</fullName>
    </submittedName>
</protein>
<dbReference type="EMBL" id="LR031358">
    <property type="protein sequence ID" value="VDB97063.1"/>
    <property type="molecule type" value="Genomic_DNA"/>
</dbReference>
<evidence type="ECO:0000313" key="2">
    <source>
        <dbReference type="EMBL" id="VDB97063.1"/>
    </source>
</evidence>
<sequence>MAKNKVNQIEIIHTAGDYHLHEQKVNDYLKYSSGHVVASFVGTPNAAHHHEPGHFYTVIEYELEVSADGK</sequence>
<evidence type="ECO:0000313" key="1">
    <source>
        <dbReference type="EMBL" id="OIM22164.1"/>
    </source>
</evidence>
<gene>
    <name evidence="1" type="ORF">ATX59_00615</name>
    <name evidence="2" type="ORF">OENI_0117</name>
</gene>
<dbReference type="Proteomes" id="UP000181728">
    <property type="component" value="Unassembled WGS sequence"/>
</dbReference>
<dbReference type="AlphaFoldDB" id="A0A483B4K4"/>
<organism evidence="1 3">
    <name type="scientific">Oenococcus oeni</name>
    <name type="common">Leuconostoc oenos</name>
    <dbReference type="NCBI Taxonomy" id="1247"/>
    <lineage>
        <taxon>Bacteria</taxon>
        <taxon>Bacillati</taxon>
        <taxon>Bacillota</taxon>
        <taxon>Bacilli</taxon>
        <taxon>Lactobacillales</taxon>
        <taxon>Lactobacillaceae</taxon>
        <taxon>Oenococcus</taxon>
    </lineage>
</organism>